<gene>
    <name evidence="1" type="ORF">EHS15_18005</name>
</gene>
<proteinExistence type="predicted"/>
<dbReference type="Proteomes" id="UP000298058">
    <property type="component" value="Unassembled WGS sequence"/>
</dbReference>
<protein>
    <submittedName>
        <fullName evidence="1">Arylesterase</fullName>
    </submittedName>
</protein>
<evidence type="ECO:0000313" key="1">
    <source>
        <dbReference type="EMBL" id="TGN17076.1"/>
    </source>
</evidence>
<dbReference type="PROSITE" id="PS51257">
    <property type="entry name" value="PROKAR_LIPOPROTEIN"/>
    <property type="match status" value="1"/>
</dbReference>
<dbReference type="SUPFAM" id="SSF63829">
    <property type="entry name" value="Calcium-dependent phosphotriesterase"/>
    <property type="match status" value="1"/>
</dbReference>
<name>A0A4R9LTN1_9LEPT</name>
<dbReference type="EMBL" id="RQHW01000079">
    <property type="protein sequence ID" value="TGN17076.1"/>
    <property type="molecule type" value="Genomic_DNA"/>
</dbReference>
<sequence length="345" mass="38453">MRTYKLTFLVLVLGFFISCGSPVERKPLQGCLKIEGTPGPEDIELAVLDKKPFLIVSSHNRRNMESIGTLFSVDLSTDAKSAKVIPLQANYPANFRPHGISYAKVGGKDTLAVISHTLRETNPHTLEIFERDKKGSWVHTKTLEDESLTSPNDLFLTESGEIFVSNDAGSGGNFRRYWDVLIRSARSDISYYNGKKFKSLNEPVLLGNGILVRKENGSERLYRSVFADDALSVYEIKRESDGHPNLKLLKKIPLASGPDNIIQDEKGDLWVAAHKSTYLFLRHASNAKNISPTQVFRIDGKTNDVYEIYADNGEEISAGSTGLPFNGRLYISQVFEDFLLSCSKP</sequence>
<evidence type="ECO:0000313" key="2">
    <source>
        <dbReference type="Proteomes" id="UP000298058"/>
    </source>
</evidence>
<accession>A0A4R9LTN1</accession>
<dbReference type="PANTHER" id="PTHR11799:SF12">
    <property type="entry name" value="PARAOXONASE-RELATED"/>
    <property type="match status" value="1"/>
</dbReference>
<dbReference type="RefSeq" id="WP_135761983.1">
    <property type="nucleotide sequence ID" value="NZ_RQHW01000079.1"/>
</dbReference>
<organism evidence="1 2">
    <name type="scientific">Leptospira idonii</name>
    <dbReference type="NCBI Taxonomy" id="1193500"/>
    <lineage>
        <taxon>Bacteria</taxon>
        <taxon>Pseudomonadati</taxon>
        <taxon>Spirochaetota</taxon>
        <taxon>Spirochaetia</taxon>
        <taxon>Leptospirales</taxon>
        <taxon>Leptospiraceae</taxon>
        <taxon>Leptospira</taxon>
    </lineage>
</organism>
<comment type="caution">
    <text evidence="1">The sequence shown here is derived from an EMBL/GenBank/DDBJ whole genome shotgun (WGS) entry which is preliminary data.</text>
</comment>
<dbReference type="InterPro" id="IPR051288">
    <property type="entry name" value="Serum_paraoxonase/arylesterase"/>
</dbReference>
<keyword evidence="2" id="KW-1185">Reference proteome</keyword>
<dbReference type="AlphaFoldDB" id="A0A4R9LTN1"/>
<dbReference type="OrthoDB" id="338518at2"/>
<dbReference type="InterPro" id="IPR011042">
    <property type="entry name" value="6-blade_b-propeller_TolB-like"/>
</dbReference>
<dbReference type="PANTHER" id="PTHR11799">
    <property type="entry name" value="PARAOXONASE"/>
    <property type="match status" value="1"/>
</dbReference>
<dbReference type="Gene3D" id="2.120.10.30">
    <property type="entry name" value="TolB, C-terminal domain"/>
    <property type="match status" value="1"/>
</dbReference>
<reference evidence="1" key="1">
    <citation type="journal article" date="2019" name="PLoS Negl. Trop. Dis.">
        <title>Revisiting the worldwide diversity of Leptospira species in the environment.</title>
        <authorList>
            <person name="Vincent A.T."/>
            <person name="Schiettekatte O."/>
            <person name="Bourhy P."/>
            <person name="Veyrier F.J."/>
            <person name="Picardeau M."/>
        </authorList>
    </citation>
    <scope>NUCLEOTIDE SEQUENCE [LARGE SCALE GENOMIC DNA]</scope>
    <source>
        <strain evidence="1">201300427</strain>
    </source>
</reference>